<dbReference type="Proteomes" id="UP000838878">
    <property type="component" value="Chromosome 11"/>
</dbReference>
<dbReference type="Pfam" id="PF01496">
    <property type="entry name" value="V_ATPase_I"/>
    <property type="match status" value="1"/>
</dbReference>
<evidence type="ECO:0000256" key="4">
    <source>
        <dbReference type="ARBA" id="ARBA00022692"/>
    </source>
</evidence>
<reference evidence="9" key="1">
    <citation type="submission" date="2021-12" db="EMBL/GenBank/DDBJ databases">
        <authorList>
            <person name="Martin H S."/>
        </authorList>
    </citation>
    <scope>NUCLEOTIDE SEQUENCE</scope>
</reference>
<dbReference type="EMBL" id="OV170231">
    <property type="protein sequence ID" value="CAH0716454.1"/>
    <property type="molecule type" value="Genomic_DNA"/>
</dbReference>
<dbReference type="GO" id="GO:0051117">
    <property type="term" value="F:ATPase binding"/>
    <property type="evidence" value="ECO:0007669"/>
    <property type="project" value="TreeGrafter"/>
</dbReference>
<evidence type="ECO:0000313" key="10">
    <source>
        <dbReference type="Proteomes" id="UP000838878"/>
    </source>
</evidence>
<keyword evidence="5 8" id="KW-1133">Transmembrane helix</keyword>
<feature type="transmembrane region" description="Helical" evidence="8">
    <location>
        <begin position="157"/>
        <end position="182"/>
    </location>
</feature>
<evidence type="ECO:0000256" key="8">
    <source>
        <dbReference type="RuleBase" id="RU361189"/>
    </source>
</evidence>
<keyword evidence="7 8" id="KW-0472">Membrane</keyword>
<evidence type="ECO:0000256" key="5">
    <source>
        <dbReference type="ARBA" id="ARBA00022989"/>
    </source>
</evidence>
<dbReference type="GO" id="GO:0007035">
    <property type="term" value="P:vacuolar acidification"/>
    <property type="evidence" value="ECO:0007669"/>
    <property type="project" value="TreeGrafter"/>
</dbReference>
<sequence>MVLLSTTKPVEEDCEAYMFSGQERFQRMLVVIAVICVPILLFGSPVYLHRSYKKKKEEALKKVSQFRRYQRKDSENRRAEEKMLAEVAKYNTTFGELMIHQAVHTIEFVLSTISHTASYLRLWALSLAHEQLSEMLWVMVFAKLGLRETSMMGGPKIFLIFAVWAVFSLSILVVMEGLSAFLHTLRLHWVEFMSKFYIGAGYPFKPFSFQTIFSGQGKDDKSEAMCKKKATTY</sequence>
<keyword evidence="8" id="KW-0375">Hydrogen ion transport</keyword>
<evidence type="ECO:0000313" key="9">
    <source>
        <dbReference type="EMBL" id="CAH0716454.1"/>
    </source>
</evidence>
<name>A0A8J9Y2J0_9NEOP</name>
<comment type="function">
    <text evidence="8">Essential component of the vacuolar proton pump (V-ATPase), a multimeric enzyme that catalyzes the translocation of protons across the membranes. Required for assembly and activity of the V-ATPase.</text>
</comment>
<keyword evidence="4 8" id="KW-0812">Transmembrane</keyword>
<proteinExistence type="inferred from homology"/>
<comment type="similarity">
    <text evidence="2 8">Belongs to the V-ATPase 116 kDa subunit family.</text>
</comment>
<dbReference type="OrthoDB" id="10264220at2759"/>
<comment type="caution">
    <text evidence="8">Lacks conserved residue(s) required for the propagation of feature annotation.</text>
</comment>
<dbReference type="InterPro" id="IPR002490">
    <property type="entry name" value="V-ATPase_116kDa_su"/>
</dbReference>
<feature type="transmembrane region" description="Helical" evidence="8">
    <location>
        <begin position="28"/>
        <end position="48"/>
    </location>
</feature>
<organism evidence="9 10">
    <name type="scientific">Brenthis ino</name>
    <name type="common">lesser marbled fritillary</name>
    <dbReference type="NCBI Taxonomy" id="405034"/>
    <lineage>
        <taxon>Eukaryota</taxon>
        <taxon>Metazoa</taxon>
        <taxon>Ecdysozoa</taxon>
        <taxon>Arthropoda</taxon>
        <taxon>Hexapoda</taxon>
        <taxon>Insecta</taxon>
        <taxon>Pterygota</taxon>
        <taxon>Neoptera</taxon>
        <taxon>Endopterygota</taxon>
        <taxon>Lepidoptera</taxon>
        <taxon>Glossata</taxon>
        <taxon>Ditrysia</taxon>
        <taxon>Papilionoidea</taxon>
        <taxon>Nymphalidae</taxon>
        <taxon>Heliconiinae</taxon>
        <taxon>Argynnini</taxon>
        <taxon>Brenthis</taxon>
    </lineage>
</organism>
<dbReference type="GO" id="GO:0046961">
    <property type="term" value="F:proton-transporting ATPase activity, rotational mechanism"/>
    <property type="evidence" value="ECO:0007669"/>
    <property type="project" value="InterPro"/>
</dbReference>
<dbReference type="AlphaFoldDB" id="A0A8J9Y2J0"/>
<comment type="subcellular location">
    <subcellularLocation>
        <location evidence="1">Membrane</location>
        <topology evidence="1">Multi-pass membrane protein</topology>
    </subcellularLocation>
</comment>
<dbReference type="GO" id="GO:0033179">
    <property type="term" value="C:proton-transporting V-type ATPase, V0 domain"/>
    <property type="evidence" value="ECO:0007669"/>
    <property type="project" value="InterPro"/>
</dbReference>
<keyword evidence="10" id="KW-1185">Reference proteome</keyword>
<feature type="non-terminal residue" evidence="9">
    <location>
        <position position="233"/>
    </location>
</feature>
<keyword evidence="6 8" id="KW-0406">Ion transport</keyword>
<evidence type="ECO:0000256" key="7">
    <source>
        <dbReference type="ARBA" id="ARBA00023136"/>
    </source>
</evidence>
<dbReference type="PANTHER" id="PTHR11629:SF61">
    <property type="entry name" value="V-TYPE PROTON ATPASE SUBUNIT A"/>
    <property type="match status" value="1"/>
</dbReference>
<evidence type="ECO:0000256" key="1">
    <source>
        <dbReference type="ARBA" id="ARBA00004141"/>
    </source>
</evidence>
<evidence type="ECO:0000256" key="2">
    <source>
        <dbReference type="ARBA" id="ARBA00009904"/>
    </source>
</evidence>
<protein>
    <recommendedName>
        <fullName evidence="8">V-type proton ATPase subunit a</fullName>
    </recommendedName>
</protein>
<dbReference type="PANTHER" id="PTHR11629">
    <property type="entry name" value="VACUOLAR PROTON ATPASES"/>
    <property type="match status" value="1"/>
</dbReference>
<dbReference type="GO" id="GO:0005886">
    <property type="term" value="C:plasma membrane"/>
    <property type="evidence" value="ECO:0007669"/>
    <property type="project" value="TreeGrafter"/>
</dbReference>
<evidence type="ECO:0000256" key="3">
    <source>
        <dbReference type="ARBA" id="ARBA00022448"/>
    </source>
</evidence>
<gene>
    <name evidence="9" type="ORF">BINO364_LOCUS3219</name>
</gene>
<keyword evidence="3 8" id="KW-0813">Transport</keyword>
<dbReference type="GO" id="GO:0016471">
    <property type="term" value="C:vacuolar proton-transporting V-type ATPase complex"/>
    <property type="evidence" value="ECO:0007669"/>
    <property type="project" value="TreeGrafter"/>
</dbReference>
<evidence type="ECO:0000256" key="6">
    <source>
        <dbReference type="ARBA" id="ARBA00023065"/>
    </source>
</evidence>
<accession>A0A8J9Y2J0</accession>